<dbReference type="InterPro" id="IPR001623">
    <property type="entry name" value="DnaJ_domain"/>
</dbReference>
<protein>
    <recommendedName>
        <fullName evidence="1">J domain-containing protein</fullName>
    </recommendedName>
</protein>
<dbReference type="PANTHER" id="PTHR44200:SF3">
    <property type="entry name" value="PROTEIN DNAJ, PUTATIVE-RELATED"/>
    <property type="match status" value="1"/>
</dbReference>
<dbReference type="PROSITE" id="PS50076">
    <property type="entry name" value="DNAJ_2"/>
    <property type="match status" value="1"/>
</dbReference>
<organism evidence="2">
    <name type="scientific">Eutreptiella gymnastica</name>
    <dbReference type="NCBI Taxonomy" id="73025"/>
    <lineage>
        <taxon>Eukaryota</taxon>
        <taxon>Discoba</taxon>
        <taxon>Euglenozoa</taxon>
        <taxon>Euglenida</taxon>
        <taxon>Spirocuta</taxon>
        <taxon>Euglenophyceae</taxon>
        <taxon>Eutreptiales</taxon>
        <taxon>Eutreptiaceae</taxon>
        <taxon>Eutreptiella</taxon>
    </lineage>
</organism>
<dbReference type="Gene3D" id="1.25.40.10">
    <property type="entry name" value="Tetratricopeptide repeat domain"/>
    <property type="match status" value="1"/>
</dbReference>
<dbReference type="SMART" id="SM00271">
    <property type="entry name" value="DnaJ"/>
    <property type="match status" value="1"/>
</dbReference>
<dbReference type="InterPro" id="IPR011990">
    <property type="entry name" value="TPR-like_helical_dom_sf"/>
</dbReference>
<dbReference type="Gene3D" id="1.10.287.110">
    <property type="entry name" value="DnaJ domain"/>
    <property type="match status" value="1"/>
</dbReference>
<dbReference type="SUPFAM" id="SSF46565">
    <property type="entry name" value="Chaperone J-domain"/>
    <property type="match status" value="1"/>
</dbReference>
<gene>
    <name evidence="2" type="ORF">EGYM00163_LOCUS38446</name>
</gene>
<dbReference type="CDD" id="cd06257">
    <property type="entry name" value="DnaJ"/>
    <property type="match status" value="1"/>
</dbReference>
<reference evidence="2" key="1">
    <citation type="submission" date="2021-01" db="EMBL/GenBank/DDBJ databases">
        <authorList>
            <person name="Corre E."/>
            <person name="Pelletier E."/>
            <person name="Niang G."/>
            <person name="Scheremetjew M."/>
            <person name="Finn R."/>
            <person name="Kale V."/>
            <person name="Holt S."/>
            <person name="Cochrane G."/>
            <person name="Meng A."/>
            <person name="Brown T."/>
            <person name="Cohen L."/>
        </authorList>
    </citation>
    <scope>NUCLEOTIDE SEQUENCE</scope>
    <source>
        <strain evidence="2">CCMP1594</strain>
    </source>
</reference>
<dbReference type="AlphaFoldDB" id="A0A7S4G6X2"/>
<feature type="domain" description="J" evidence="1">
    <location>
        <begin position="76"/>
        <end position="146"/>
    </location>
</feature>
<dbReference type="InterPro" id="IPR036869">
    <property type="entry name" value="J_dom_sf"/>
</dbReference>
<dbReference type="SUPFAM" id="SSF48452">
    <property type="entry name" value="TPR-like"/>
    <property type="match status" value="1"/>
</dbReference>
<evidence type="ECO:0000259" key="1">
    <source>
        <dbReference type="PROSITE" id="PS50076"/>
    </source>
</evidence>
<name>A0A7S4G6X2_9EUGL</name>
<dbReference type="Pfam" id="PF00226">
    <property type="entry name" value="DnaJ"/>
    <property type="match status" value="1"/>
</dbReference>
<dbReference type="InterPro" id="IPR052758">
    <property type="entry name" value="SRC_co-chaperone"/>
</dbReference>
<proteinExistence type="predicted"/>
<dbReference type="PANTHER" id="PTHR44200">
    <property type="entry name" value="DNAJ HOMOLOG SUBFAMILY C MEMBER 7"/>
    <property type="match status" value="1"/>
</dbReference>
<dbReference type="EMBL" id="HBJA01111504">
    <property type="protein sequence ID" value="CAE0827185.1"/>
    <property type="molecule type" value="Transcribed_RNA"/>
</dbReference>
<sequence>MSTRALQLAPAFLPPYLHRARAHRCLQRWPQALHDLQAALALGTADSVRFRADIELEAGYVTAEQHHRETQELLPDYPKALGLTGSCTLQVVRRTYWGLAKKFHPDRFVGATEEERQAAVARFQAVSEAYRVLSDPELRAEWEMRSSVWTPPHMRLNVVG</sequence>
<accession>A0A7S4G6X2</accession>
<evidence type="ECO:0000313" key="2">
    <source>
        <dbReference type="EMBL" id="CAE0827185.1"/>
    </source>
</evidence>
<dbReference type="PRINTS" id="PR00625">
    <property type="entry name" value="JDOMAIN"/>
</dbReference>